<reference evidence="1 2" key="1">
    <citation type="journal article" date="2021" name="Elife">
        <title>Chloroplast acquisition without the gene transfer in kleptoplastic sea slugs, Plakobranchus ocellatus.</title>
        <authorList>
            <person name="Maeda T."/>
            <person name="Takahashi S."/>
            <person name="Yoshida T."/>
            <person name="Shimamura S."/>
            <person name="Takaki Y."/>
            <person name="Nagai Y."/>
            <person name="Toyoda A."/>
            <person name="Suzuki Y."/>
            <person name="Arimoto A."/>
            <person name="Ishii H."/>
            <person name="Satoh N."/>
            <person name="Nishiyama T."/>
            <person name="Hasebe M."/>
            <person name="Maruyama T."/>
            <person name="Minagawa J."/>
            <person name="Obokata J."/>
            <person name="Shigenobu S."/>
        </authorList>
    </citation>
    <scope>NUCLEOTIDE SEQUENCE [LARGE SCALE GENOMIC DNA]</scope>
</reference>
<protein>
    <submittedName>
        <fullName evidence="1">Uncharacterized protein</fullName>
    </submittedName>
</protein>
<proteinExistence type="predicted"/>
<organism evidence="1 2">
    <name type="scientific">Plakobranchus ocellatus</name>
    <dbReference type="NCBI Taxonomy" id="259542"/>
    <lineage>
        <taxon>Eukaryota</taxon>
        <taxon>Metazoa</taxon>
        <taxon>Spiralia</taxon>
        <taxon>Lophotrochozoa</taxon>
        <taxon>Mollusca</taxon>
        <taxon>Gastropoda</taxon>
        <taxon>Heterobranchia</taxon>
        <taxon>Euthyneura</taxon>
        <taxon>Panpulmonata</taxon>
        <taxon>Sacoglossa</taxon>
        <taxon>Placobranchoidea</taxon>
        <taxon>Plakobranchidae</taxon>
        <taxon>Plakobranchus</taxon>
    </lineage>
</organism>
<evidence type="ECO:0000313" key="1">
    <source>
        <dbReference type="EMBL" id="GFO38700.1"/>
    </source>
</evidence>
<evidence type="ECO:0000313" key="2">
    <source>
        <dbReference type="Proteomes" id="UP000735302"/>
    </source>
</evidence>
<accession>A0AAV4D3Z4</accession>
<sequence length="89" mass="10256">MCEALCMAACDDTVTEESAWTQTKQSLILEFVGSHLHDILICQAVNHQQNHLYFRFQSFNQRVNLGGAPRTFHRLRVSPYMFGARQSPR</sequence>
<dbReference type="AlphaFoldDB" id="A0AAV4D3Z4"/>
<keyword evidence="2" id="KW-1185">Reference proteome</keyword>
<dbReference type="EMBL" id="BLXT01007347">
    <property type="protein sequence ID" value="GFO38700.1"/>
    <property type="molecule type" value="Genomic_DNA"/>
</dbReference>
<gene>
    <name evidence="1" type="ORF">PoB_006520500</name>
</gene>
<comment type="caution">
    <text evidence="1">The sequence shown here is derived from an EMBL/GenBank/DDBJ whole genome shotgun (WGS) entry which is preliminary data.</text>
</comment>
<dbReference type="Proteomes" id="UP000735302">
    <property type="component" value="Unassembled WGS sequence"/>
</dbReference>
<name>A0AAV4D3Z4_9GAST</name>